<keyword evidence="10" id="KW-0012">Acyltransferase</keyword>
<keyword evidence="9" id="KW-0449">Lipoprotein</keyword>
<feature type="active site" description="Proton donor/acceptor" evidence="13">
    <location>
        <position position="360"/>
    </location>
</feature>
<evidence type="ECO:0000313" key="17">
    <source>
        <dbReference type="Proteomes" id="UP000001918"/>
    </source>
</evidence>
<dbReference type="EMBL" id="CP001738">
    <property type="protein sequence ID" value="ACY98692.1"/>
    <property type="molecule type" value="Genomic_DNA"/>
</dbReference>
<dbReference type="Pfam" id="PF17964">
    <property type="entry name" value="Big_10"/>
    <property type="match status" value="1"/>
</dbReference>
<dbReference type="CDD" id="cd16913">
    <property type="entry name" value="YkuD_like"/>
    <property type="match status" value="1"/>
</dbReference>
<organism evidence="16 17">
    <name type="scientific">Thermomonospora curvata (strain ATCC 19995 / DSM 43183 / JCM 3096 / KCTC 9072 / NBRC 15933 / NCIMB 10081 / Henssen B9)</name>
    <dbReference type="NCBI Taxonomy" id="471852"/>
    <lineage>
        <taxon>Bacteria</taxon>
        <taxon>Bacillati</taxon>
        <taxon>Actinomycetota</taxon>
        <taxon>Actinomycetes</taxon>
        <taxon>Streptosporangiales</taxon>
        <taxon>Thermomonosporaceae</taxon>
        <taxon>Thermomonospora</taxon>
    </lineage>
</organism>
<comment type="pathway">
    <text evidence="1 13">Cell wall biogenesis; peptidoglycan biosynthesis.</text>
</comment>
<keyword evidence="4" id="KW-0732">Signal</keyword>
<dbReference type="SUPFAM" id="SSF141523">
    <property type="entry name" value="L,D-transpeptidase catalytic domain-like"/>
    <property type="match status" value="1"/>
</dbReference>
<dbReference type="GO" id="GO:0018104">
    <property type="term" value="P:peptidoglycan-protein cross-linking"/>
    <property type="evidence" value="ECO:0007669"/>
    <property type="project" value="TreeGrafter"/>
</dbReference>
<feature type="compositionally biased region" description="Basic and acidic residues" evidence="14">
    <location>
        <begin position="14"/>
        <end position="28"/>
    </location>
</feature>
<dbReference type="Gene3D" id="2.40.440.10">
    <property type="entry name" value="L,D-transpeptidase catalytic domain-like"/>
    <property type="match status" value="1"/>
</dbReference>
<evidence type="ECO:0000256" key="2">
    <source>
        <dbReference type="ARBA" id="ARBA00022475"/>
    </source>
</evidence>
<dbReference type="AlphaFoldDB" id="D1A9K6"/>
<evidence type="ECO:0000256" key="8">
    <source>
        <dbReference type="ARBA" id="ARBA00023139"/>
    </source>
</evidence>
<sequence length="431" mass="47235">MTLGSLDPGMSFYGEEKGRSLGKREQRTARGKPVNLLHIGKTAAAIAAALLALTGCSGGAAETARHRSAPEPARLTITPADGTQRARPDHPIVVQAAGGTIRQVTVERVDAEGGVADGGVEGTLSADRTRWTSRWTLAPDTGYRVTAVAVSPDGRAATLTSTFTTLKPKETIRVSAVAPMQDETVGVGMPIILSFDRPVYNKAEVERALQVTASKPVEGAWRWVGRQQVIYRTKKYWPAHTEVKLTARMKGVRAAKDVYGTRNLTLRFKVGDEQISTASARTHQMTVTKNGKVVRKIPVSMGKATKYAYTTTSGVHLTMEKAYHVVMDSATVGIPKGHPEYYRLDVYYAVRISNSGEFTHSAPWSVYAQGRANVSHGCVNMSPANAAWFYRFTRRGDIYKITGTSRELEWDNGWGYWQLSWKEWKKGSALN</sequence>
<reference evidence="16 17" key="1">
    <citation type="journal article" date="2011" name="Stand. Genomic Sci.">
        <title>Complete genome sequence of Thermomonospora curvata type strain (B9).</title>
        <authorList>
            <person name="Chertkov O."/>
            <person name="Sikorski J."/>
            <person name="Nolan M."/>
            <person name="Lapidus A."/>
            <person name="Lucas S."/>
            <person name="Del Rio T.G."/>
            <person name="Tice H."/>
            <person name="Cheng J.F."/>
            <person name="Goodwin L."/>
            <person name="Pitluck S."/>
            <person name="Liolios K."/>
            <person name="Ivanova N."/>
            <person name="Mavromatis K."/>
            <person name="Mikhailova N."/>
            <person name="Ovchinnikova G."/>
            <person name="Pati A."/>
            <person name="Chen A."/>
            <person name="Palaniappan K."/>
            <person name="Djao O.D."/>
            <person name="Land M."/>
            <person name="Hauser L."/>
            <person name="Chang Y.J."/>
            <person name="Jeffries C.D."/>
            <person name="Brettin T."/>
            <person name="Han C."/>
            <person name="Detter J.C."/>
            <person name="Rohde M."/>
            <person name="Goker M."/>
            <person name="Woyke T."/>
            <person name="Bristow J."/>
            <person name="Eisen J.A."/>
            <person name="Markowitz V."/>
            <person name="Hugenholtz P."/>
            <person name="Klenk H.P."/>
            <person name="Kyrpides N.C."/>
        </authorList>
    </citation>
    <scope>NUCLEOTIDE SEQUENCE [LARGE SCALE GENOMIC DNA]</scope>
    <source>
        <strain evidence="17">ATCC 19995 / DSM 43183 / JCM 3096 / KCTC 9072 / NBRC 15933 / NCIMB 10081 / Henssen B9</strain>
    </source>
</reference>
<evidence type="ECO:0000256" key="13">
    <source>
        <dbReference type="PROSITE-ProRule" id="PRU01373"/>
    </source>
</evidence>
<keyword evidence="11 13" id="KW-0961">Cell wall biogenesis/degradation</keyword>
<dbReference type="InterPro" id="IPR038063">
    <property type="entry name" value="Transpep_catalytic_dom"/>
</dbReference>
<proteinExistence type="predicted"/>
<keyword evidence="8" id="KW-0564">Palmitate</keyword>
<evidence type="ECO:0000313" key="16">
    <source>
        <dbReference type="EMBL" id="ACY98692.1"/>
    </source>
</evidence>
<dbReference type="Gene3D" id="2.60.40.3780">
    <property type="match status" value="1"/>
</dbReference>
<dbReference type="PANTHER" id="PTHR30582:SF2">
    <property type="entry name" value="L,D-TRANSPEPTIDASE YCIB-RELATED"/>
    <property type="match status" value="1"/>
</dbReference>
<evidence type="ECO:0000256" key="11">
    <source>
        <dbReference type="ARBA" id="ARBA00023316"/>
    </source>
</evidence>
<name>D1A9K6_THECD</name>
<evidence type="ECO:0000256" key="1">
    <source>
        <dbReference type="ARBA" id="ARBA00004752"/>
    </source>
</evidence>
<dbReference type="InterPro" id="IPR050979">
    <property type="entry name" value="LD-transpeptidase"/>
</dbReference>
<dbReference type="InterPro" id="IPR005490">
    <property type="entry name" value="LD_TPept_cat_dom"/>
</dbReference>
<dbReference type="HOGENOM" id="CLU_039404_3_0_11"/>
<evidence type="ECO:0000256" key="3">
    <source>
        <dbReference type="ARBA" id="ARBA00022679"/>
    </source>
</evidence>
<evidence type="ECO:0000259" key="15">
    <source>
        <dbReference type="PROSITE" id="PS52029"/>
    </source>
</evidence>
<keyword evidence="7" id="KW-0472">Membrane</keyword>
<evidence type="ECO:0000256" key="12">
    <source>
        <dbReference type="ARBA" id="ARBA00060592"/>
    </source>
</evidence>
<feature type="active site" description="Nucleophile" evidence="13">
    <location>
        <position position="378"/>
    </location>
</feature>
<dbReference type="GO" id="GO:0071555">
    <property type="term" value="P:cell wall organization"/>
    <property type="evidence" value="ECO:0007669"/>
    <property type="project" value="UniProtKB-UniRule"/>
</dbReference>
<gene>
    <name evidence="16" type="ordered locus">Tcur_3151</name>
</gene>
<dbReference type="PANTHER" id="PTHR30582">
    <property type="entry name" value="L,D-TRANSPEPTIDASE"/>
    <property type="match status" value="1"/>
</dbReference>
<protein>
    <submittedName>
        <fullName evidence="16">ErfK/YbiS/YcfS/YnhG family protein</fullName>
    </submittedName>
</protein>
<dbReference type="STRING" id="471852.Tcur_3151"/>
<evidence type="ECO:0000256" key="14">
    <source>
        <dbReference type="SAM" id="MobiDB-lite"/>
    </source>
</evidence>
<evidence type="ECO:0000256" key="4">
    <source>
        <dbReference type="ARBA" id="ARBA00022729"/>
    </source>
</evidence>
<evidence type="ECO:0000256" key="10">
    <source>
        <dbReference type="ARBA" id="ARBA00023315"/>
    </source>
</evidence>
<dbReference type="Proteomes" id="UP000001918">
    <property type="component" value="Chromosome"/>
</dbReference>
<dbReference type="Gene3D" id="2.60.40.3710">
    <property type="match status" value="1"/>
</dbReference>
<dbReference type="KEGG" id="tcu:Tcur_3151"/>
<dbReference type="eggNOG" id="COG1376">
    <property type="taxonomic scope" value="Bacteria"/>
</dbReference>
<evidence type="ECO:0000256" key="6">
    <source>
        <dbReference type="ARBA" id="ARBA00022984"/>
    </source>
</evidence>
<dbReference type="GO" id="GO:0008360">
    <property type="term" value="P:regulation of cell shape"/>
    <property type="evidence" value="ECO:0007669"/>
    <property type="project" value="UniProtKB-UniRule"/>
</dbReference>
<dbReference type="GO" id="GO:0005576">
    <property type="term" value="C:extracellular region"/>
    <property type="evidence" value="ECO:0007669"/>
    <property type="project" value="TreeGrafter"/>
</dbReference>
<comment type="pathway">
    <text evidence="12">Glycan biosynthesis.</text>
</comment>
<dbReference type="GO" id="GO:0016746">
    <property type="term" value="F:acyltransferase activity"/>
    <property type="evidence" value="ECO:0007669"/>
    <property type="project" value="UniProtKB-KW"/>
</dbReference>
<evidence type="ECO:0000256" key="7">
    <source>
        <dbReference type="ARBA" id="ARBA00023136"/>
    </source>
</evidence>
<dbReference type="Pfam" id="PF03734">
    <property type="entry name" value="YkuD"/>
    <property type="match status" value="1"/>
</dbReference>
<dbReference type="PROSITE" id="PS52029">
    <property type="entry name" value="LD_TPASE"/>
    <property type="match status" value="1"/>
</dbReference>
<dbReference type="InterPro" id="IPR041280">
    <property type="entry name" value="Big_10"/>
</dbReference>
<keyword evidence="5 13" id="KW-0133">Cell shape</keyword>
<feature type="region of interest" description="Disordered" evidence="14">
    <location>
        <begin position="1"/>
        <end position="29"/>
    </location>
</feature>
<keyword evidence="6 13" id="KW-0573">Peptidoglycan synthesis</keyword>
<dbReference type="UniPathway" id="UPA00219"/>
<keyword evidence="2" id="KW-1003">Cell membrane</keyword>
<keyword evidence="17" id="KW-1185">Reference proteome</keyword>
<feature type="domain" description="L,D-TPase catalytic" evidence="15">
    <location>
        <begin position="274"/>
        <end position="402"/>
    </location>
</feature>
<evidence type="ECO:0000256" key="9">
    <source>
        <dbReference type="ARBA" id="ARBA00023288"/>
    </source>
</evidence>
<dbReference type="GO" id="GO:0071972">
    <property type="term" value="F:peptidoglycan L,D-transpeptidase activity"/>
    <property type="evidence" value="ECO:0007669"/>
    <property type="project" value="TreeGrafter"/>
</dbReference>
<dbReference type="FunFam" id="2.40.440.10:FF:000005">
    <property type="entry name" value="L,D-transpeptidase 2"/>
    <property type="match status" value="1"/>
</dbReference>
<accession>D1A9K6</accession>
<keyword evidence="3" id="KW-0808">Transferase</keyword>
<evidence type="ECO:0000256" key="5">
    <source>
        <dbReference type="ARBA" id="ARBA00022960"/>
    </source>
</evidence>
<dbReference type="CDD" id="cd13432">
    <property type="entry name" value="LDT_IgD_like_2"/>
    <property type="match status" value="1"/>
</dbReference>